<name>A0ABP9UTV2_9BACT</name>
<organism evidence="1 2">
    <name type="scientific">Haloferula sargassicola</name>
    <dbReference type="NCBI Taxonomy" id="490096"/>
    <lineage>
        <taxon>Bacteria</taxon>
        <taxon>Pseudomonadati</taxon>
        <taxon>Verrucomicrobiota</taxon>
        <taxon>Verrucomicrobiia</taxon>
        <taxon>Verrucomicrobiales</taxon>
        <taxon>Verrucomicrobiaceae</taxon>
        <taxon>Haloferula</taxon>
    </lineage>
</organism>
<reference evidence="1 2" key="1">
    <citation type="submission" date="2024-02" db="EMBL/GenBank/DDBJ databases">
        <title>Haloferula sargassicola NBRC 104335.</title>
        <authorList>
            <person name="Ichikawa N."/>
            <person name="Katano-Makiyama Y."/>
            <person name="Hidaka K."/>
        </authorList>
    </citation>
    <scope>NUCLEOTIDE SEQUENCE [LARGE SCALE GENOMIC DNA]</scope>
    <source>
        <strain evidence="1 2">NBRC 104335</strain>
    </source>
</reference>
<evidence type="ECO:0008006" key="3">
    <source>
        <dbReference type="Google" id="ProtNLM"/>
    </source>
</evidence>
<gene>
    <name evidence="1" type="ORF">Hsar01_03906</name>
</gene>
<protein>
    <recommendedName>
        <fullName evidence="3">Halobacterial output domain-containing protein</fullName>
    </recommendedName>
</protein>
<sequence length="63" mass="6813">MDENQRAPLETLATALLDRLTGHPAGITYQAENLEVVIPGKEGAASTWKIHGTLKIRTGDADR</sequence>
<comment type="caution">
    <text evidence="1">The sequence shown here is derived from an EMBL/GenBank/DDBJ whole genome shotgun (WGS) entry which is preliminary data.</text>
</comment>
<dbReference type="EMBL" id="BAABRI010000030">
    <property type="protein sequence ID" value="GAA5484660.1"/>
    <property type="molecule type" value="Genomic_DNA"/>
</dbReference>
<evidence type="ECO:0000313" key="2">
    <source>
        <dbReference type="Proteomes" id="UP001476282"/>
    </source>
</evidence>
<dbReference type="RefSeq" id="WP_353568765.1">
    <property type="nucleotide sequence ID" value="NZ_BAABRI010000030.1"/>
</dbReference>
<dbReference type="Proteomes" id="UP001476282">
    <property type="component" value="Unassembled WGS sequence"/>
</dbReference>
<evidence type="ECO:0000313" key="1">
    <source>
        <dbReference type="EMBL" id="GAA5484660.1"/>
    </source>
</evidence>
<keyword evidence="2" id="KW-1185">Reference proteome</keyword>
<accession>A0ABP9UTV2</accession>
<proteinExistence type="predicted"/>